<sequence length="141" mass="14252">MNRSIFPLVLVAGLAVPALTTQPAAAVEGSPMLLHGNYCGPGNRAPAAPIDALDAACARHDACTPDGALAPRACNLRLQAEAERVADDPRQPEDLRMLAGLVASGAAMMPSAPSAAPRAPSAVPASVDVGTQPDADLLPDE</sequence>
<evidence type="ECO:0000256" key="2">
    <source>
        <dbReference type="SAM" id="SignalP"/>
    </source>
</evidence>
<dbReference type="EMBL" id="WEKV01000014">
    <property type="protein sequence ID" value="KAB7783693.1"/>
    <property type="molecule type" value="Genomic_DNA"/>
</dbReference>
<feature type="region of interest" description="Disordered" evidence="1">
    <location>
        <begin position="109"/>
        <end position="141"/>
    </location>
</feature>
<dbReference type="AlphaFoldDB" id="A0A833J313"/>
<name>A0A833J313_9HYPH</name>
<dbReference type="GO" id="GO:0050482">
    <property type="term" value="P:arachidonate secretion"/>
    <property type="evidence" value="ECO:0007669"/>
    <property type="project" value="InterPro"/>
</dbReference>
<dbReference type="InterPro" id="IPR036444">
    <property type="entry name" value="PLipase_A2_dom_sf"/>
</dbReference>
<feature type="compositionally biased region" description="Low complexity" evidence="1">
    <location>
        <begin position="109"/>
        <end position="127"/>
    </location>
</feature>
<evidence type="ECO:0000256" key="1">
    <source>
        <dbReference type="SAM" id="MobiDB-lite"/>
    </source>
</evidence>
<comment type="caution">
    <text evidence="3">The sequence shown here is derived from an EMBL/GenBank/DDBJ whole genome shotgun (WGS) entry which is preliminary data.</text>
</comment>
<dbReference type="Gene3D" id="1.20.90.10">
    <property type="entry name" value="Phospholipase A2 domain"/>
    <property type="match status" value="1"/>
</dbReference>
<protein>
    <recommendedName>
        <fullName evidence="5">Phospholipase A2</fullName>
    </recommendedName>
</protein>
<evidence type="ECO:0000313" key="4">
    <source>
        <dbReference type="Proteomes" id="UP000469949"/>
    </source>
</evidence>
<dbReference type="RefSeq" id="WP_152277845.1">
    <property type="nucleotide sequence ID" value="NZ_WEKV01000014.1"/>
</dbReference>
<feature type="signal peptide" evidence="2">
    <location>
        <begin position="1"/>
        <end position="26"/>
    </location>
</feature>
<evidence type="ECO:0000313" key="3">
    <source>
        <dbReference type="EMBL" id="KAB7783693.1"/>
    </source>
</evidence>
<dbReference type="GO" id="GO:0004623">
    <property type="term" value="F:phospholipase A2 activity"/>
    <property type="evidence" value="ECO:0007669"/>
    <property type="project" value="InterPro"/>
</dbReference>
<keyword evidence="2" id="KW-0732">Signal</keyword>
<gene>
    <name evidence="3" type="ORF">F8B43_3616</name>
</gene>
<proteinExistence type="predicted"/>
<dbReference type="Proteomes" id="UP000469949">
    <property type="component" value="Unassembled WGS sequence"/>
</dbReference>
<reference evidence="3 4" key="1">
    <citation type="submission" date="2019-10" db="EMBL/GenBank/DDBJ databases">
        <title>Draft Genome Sequence of the Caffeine Degrading Methylotroph Methylorubrum populi PINKEL.</title>
        <authorList>
            <person name="Dawson S.C."/>
            <person name="Zhang X."/>
            <person name="Wright M.E."/>
            <person name="Sharma G."/>
            <person name="Langner J.T."/>
            <person name="Ditty J.L."/>
            <person name="Subuyuj G.A."/>
        </authorList>
    </citation>
    <scope>NUCLEOTIDE SEQUENCE [LARGE SCALE GENOMIC DNA]</scope>
    <source>
        <strain evidence="3 4">Pinkel</strain>
    </source>
</reference>
<dbReference type="GO" id="GO:0006644">
    <property type="term" value="P:phospholipid metabolic process"/>
    <property type="evidence" value="ECO:0007669"/>
    <property type="project" value="InterPro"/>
</dbReference>
<evidence type="ECO:0008006" key="5">
    <source>
        <dbReference type="Google" id="ProtNLM"/>
    </source>
</evidence>
<organism evidence="3 4">
    <name type="scientific">Methylorubrum populi</name>
    <dbReference type="NCBI Taxonomy" id="223967"/>
    <lineage>
        <taxon>Bacteria</taxon>
        <taxon>Pseudomonadati</taxon>
        <taxon>Pseudomonadota</taxon>
        <taxon>Alphaproteobacteria</taxon>
        <taxon>Hyphomicrobiales</taxon>
        <taxon>Methylobacteriaceae</taxon>
        <taxon>Methylorubrum</taxon>
    </lineage>
</organism>
<dbReference type="SUPFAM" id="SSF48619">
    <property type="entry name" value="Phospholipase A2, PLA2"/>
    <property type="match status" value="1"/>
</dbReference>
<accession>A0A833J313</accession>
<feature type="chain" id="PRO_5032670432" description="Phospholipase A2" evidence="2">
    <location>
        <begin position="27"/>
        <end position="141"/>
    </location>
</feature>